<dbReference type="OrthoDB" id="67155at2759"/>
<evidence type="ECO:0000313" key="3">
    <source>
        <dbReference type="Proteomes" id="UP000186817"/>
    </source>
</evidence>
<protein>
    <submittedName>
        <fullName evidence="2">ELMO domain-containing protein 2</fullName>
    </submittedName>
</protein>
<gene>
    <name evidence="2" type="primary">ELMOD2</name>
    <name evidence="2" type="ORF">AK812_SmicGene21792</name>
</gene>
<dbReference type="AlphaFoldDB" id="A0A1Q9DLG0"/>
<keyword evidence="3" id="KW-1185">Reference proteome</keyword>
<dbReference type="Proteomes" id="UP000186817">
    <property type="component" value="Unassembled WGS sequence"/>
</dbReference>
<accession>A0A1Q9DLG0</accession>
<name>A0A1Q9DLG0_SYMMI</name>
<dbReference type="InterPro" id="IPR050868">
    <property type="entry name" value="ELMO_domain-containing"/>
</dbReference>
<proteinExistence type="predicted"/>
<dbReference type="Pfam" id="PF04727">
    <property type="entry name" value="ELMO_CED12"/>
    <property type="match status" value="1"/>
</dbReference>
<dbReference type="OMA" id="NEWMALK"/>
<comment type="caution">
    <text evidence="2">The sequence shown here is derived from an EMBL/GenBank/DDBJ whole genome shotgun (WGS) entry which is preliminary data.</text>
</comment>
<reference evidence="2 3" key="1">
    <citation type="submission" date="2016-02" db="EMBL/GenBank/DDBJ databases">
        <title>Genome analysis of coral dinoflagellate symbionts highlights evolutionary adaptations to a symbiotic lifestyle.</title>
        <authorList>
            <person name="Aranda M."/>
            <person name="Li Y."/>
            <person name="Liew Y.J."/>
            <person name="Baumgarten S."/>
            <person name="Simakov O."/>
            <person name="Wilson M."/>
            <person name="Piel J."/>
            <person name="Ashoor H."/>
            <person name="Bougouffa S."/>
            <person name="Bajic V.B."/>
            <person name="Ryu T."/>
            <person name="Ravasi T."/>
            <person name="Bayer T."/>
            <person name="Micklem G."/>
            <person name="Kim H."/>
            <person name="Bhak J."/>
            <person name="Lajeunesse T.C."/>
            <person name="Voolstra C.R."/>
        </authorList>
    </citation>
    <scope>NUCLEOTIDE SEQUENCE [LARGE SCALE GENOMIC DNA]</scope>
    <source>
        <strain evidence="2 3">CCMP2467</strain>
    </source>
</reference>
<dbReference type="PANTHER" id="PTHR12771">
    <property type="entry name" value="ENGULFMENT AND CELL MOTILITY"/>
    <property type="match status" value="1"/>
</dbReference>
<sequence length="265" mass="30255">MEAERLMEEGRTSEQLHIEDQKSFCERCGLCVGPRSASTLTDHERDAVWHMRRRVVNSPKPEEAELHKQVLEIWNTAFPEEKAEAFAKGSHWKKLGFQGVDPATDVRTGAWPLEQLASFARHRPRELRDMVQQSANPASFYLFAISCFNISHMLAVFFDLNTALSVSPLGAVRRASKRQLRNLVRLVVRECNANNVDMSASICRLVLDEVFVEVLSVVHNHWLELSRNGEKITLMDFPRALRRGFDANSKFFDRPCDSLGDLKMA</sequence>
<dbReference type="InterPro" id="IPR006816">
    <property type="entry name" value="ELMO_dom"/>
</dbReference>
<feature type="domain" description="ELMO" evidence="1">
    <location>
        <begin position="65"/>
        <end position="252"/>
    </location>
</feature>
<evidence type="ECO:0000313" key="2">
    <source>
        <dbReference type="EMBL" id="OLP95998.1"/>
    </source>
</evidence>
<evidence type="ECO:0000259" key="1">
    <source>
        <dbReference type="PROSITE" id="PS51335"/>
    </source>
</evidence>
<dbReference type="PROSITE" id="PS51335">
    <property type="entry name" value="ELMO"/>
    <property type="match status" value="1"/>
</dbReference>
<dbReference type="EMBL" id="LSRX01000483">
    <property type="protein sequence ID" value="OLP95998.1"/>
    <property type="molecule type" value="Genomic_DNA"/>
</dbReference>
<organism evidence="2 3">
    <name type="scientific">Symbiodinium microadriaticum</name>
    <name type="common">Dinoflagellate</name>
    <name type="synonym">Zooxanthella microadriatica</name>
    <dbReference type="NCBI Taxonomy" id="2951"/>
    <lineage>
        <taxon>Eukaryota</taxon>
        <taxon>Sar</taxon>
        <taxon>Alveolata</taxon>
        <taxon>Dinophyceae</taxon>
        <taxon>Suessiales</taxon>
        <taxon>Symbiodiniaceae</taxon>
        <taxon>Symbiodinium</taxon>
    </lineage>
</organism>